<dbReference type="RefSeq" id="WP_057408001.1">
    <property type="nucleotide sequence ID" value="NZ_LJRC01000012.1"/>
</dbReference>
<evidence type="ECO:0000313" key="2">
    <source>
        <dbReference type="Proteomes" id="UP000050562"/>
    </source>
</evidence>
<comment type="caution">
    <text evidence="1">The sequence shown here is derived from an EMBL/GenBank/DDBJ whole genome shotgun (WGS) entry which is preliminary data.</text>
</comment>
<evidence type="ECO:0000313" key="1">
    <source>
        <dbReference type="EMBL" id="KPY41617.1"/>
    </source>
</evidence>
<dbReference type="EMBL" id="LJRC01000012">
    <property type="protein sequence ID" value="KPY41617.1"/>
    <property type="molecule type" value="Genomic_DNA"/>
</dbReference>
<proteinExistence type="predicted"/>
<reference evidence="1 2" key="1">
    <citation type="submission" date="2015-09" db="EMBL/GenBank/DDBJ databases">
        <title>Genome announcement of multiple Pseudomonas syringae strains.</title>
        <authorList>
            <person name="Thakur S."/>
            <person name="Wang P.W."/>
            <person name="Gong Y."/>
            <person name="Weir B.S."/>
            <person name="Guttman D.S."/>
        </authorList>
    </citation>
    <scope>NUCLEOTIDE SEQUENCE [LARGE SCALE GENOMIC DNA]</scope>
    <source>
        <strain evidence="1 2">ICMP3956</strain>
    </source>
</reference>
<gene>
    <name evidence="1" type="ORF">ALO52_03658</name>
</gene>
<organism evidence="1 2">
    <name type="scientific">Pseudomonas syringae pv. primulae</name>
    <dbReference type="NCBI Taxonomy" id="251707"/>
    <lineage>
        <taxon>Bacteria</taxon>
        <taxon>Pseudomonadati</taxon>
        <taxon>Pseudomonadota</taxon>
        <taxon>Gammaproteobacteria</taxon>
        <taxon>Pseudomonadales</taxon>
        <taxon>Pseudomonadaceae</taxon>
        <taxon>Pseudomonas</taxon>
    </lineage>
</organism>
<name>A0A0P9Y9F5_9PSED</name>
<accession>A0A0P9Y9F5</accession>
<sequence length="105" mass="11864">MDISVHREKGLFKSAYGACLPLSIFFDARLVGQVATGTTEVLVLPDRAGLLQMGFDTMTKGMEVMPCGNLQAFKVRTRGWVLFDFINLVYVRPFSRWVFSVERVL</sequence>
<dbReference type="AlphaFoldDB" id="A0A0P9Y9F5"/>
<dbReference type="Proteomes" id="UP000050562">
    <property type="component" value="Unassembled WGS sequence"/>
</dbReference>
<dbReference type="PATRIC" id="fig|251707.3.peg.4783"/>
<protein>
    <submittedName>
        <fullName evidence="1">Uncharacterized protein</fullName>
    </submittedName>
</protein>